<dbReference type="Gene3D" id="3.40.50.1820">
    <property type="entry name" value="alpha/beta hydrolase"/>
    <property type="match status" value="1"/>
</dbReference>
<dbReference type="Proteomes" id="UP001530400">
    <property type="component" value="Unassembled WGS sequence"/>
</dbReference>
<evidence type="ECO:0000313" key="4">
    <source>
        <dbReference type="Proteomes" id="UP001530400"/>
    </source>
</evidence>
<gene>
    <name evidence="3" type="ORF">ACHAWO_002037</name>
</gene>
<feature type="region of interest" description="Disordered" evidence="1">
    <location>
        <begin position="432"/>
        <end position="452"/>
    </location>
</feature>
<evidence type="ECO:0008006" key="5">
    <source>
        <dbReference type="Google" id="ProtNLM"/>
    </source>
</evidence>
<feature type="region of interest" description="Disordered" evidence="1">
    <location>
        <begin position="558"/>
        <end position="584"/>
    </location>
</feature>
<sequence>MTKLSNSPPGPSYNSFTPMATSERTLTYSSSDSDNSRPSTPESVADPAATDTNSQEPAASNQQHESLLDSSTNLLELEERSYTPTDDTSSFCKMHPIILSALSNRLLHQTVLADKLHHPILQTLLHHGHYAFPLLIGLYLLLLFFWAPLLLLSKLLTETGVYTLLLVTILYIGRCILRLLAFPGTNIKVYGEIELEFARYSCKLLGEGVAGSLEAFGRALLSANHVASQQSSNKGPKRVVGGWDVSDIPSAYKRVVVYRDRVISVYHQVLHCLIKEGGRGYGPSSEKGDESMNFYGSEMVNVCKRNLCCGNNNNNGSEGRALDDLNATAISTGDHPTTRSIPMTKYGNNPLIGDIGNMMNLTPEARSDGRELYTLLTAILDDLSNLMQSASNVIQKIGNAQLKGVTISEDAMAHADSLIQRADELRQFVNRIKPPTSSSSSYSTHDDTNDELLHDEESKVGADAIRHRLEENGTASSSSSTLDMITSAIQSFMAMIDPPPHKYIFGLDVIRGCFLSRYRGAKQFWVQRSGCGSCCSFGRGGQIDVIYIPSLHNNDVSDSVESRMPMSPRQGRDHSILPSSGGGGVKKGRHAVLYCNPNAGLAEVATGLGLIGGNTEAEKDDDASDTTCWTEYYISHGYDVYLFNYCGYGRSHAGTSQTEFQHGCTGSIRRLFYAIFLSFKPTSQTLKMDACAVANHILEFENVDQLVIHGESIGGMAAAGAARALTPASTIKATPTNGTVSLLICDRTFCNLEAVAQRLVGSWTGNAIRLLTLQSWNTDVVSDFLAAKCPKVVANDAADEIIHDYSSLKSGLAFAAELTRGMTNGIGWMMSAPMEYRLADLENVSVSNSTALTFKSFQVNPPTWPADKRITWKEAFHFAFCVRRIGKLATAAKKLSSSNGNTNEEQEGIEVSFVDGSIGHSSSTKDLKASRSDNSELIHLWNTLSCCDGLCGRPLGQAVKEGFDCTVSWLCCAVVMGSQVVVKAAAKRRRQSADSEVAIQPQDFDCRPTGYQRDESETLRHPIPLPNVLSYLKICRRTRLQEVEAEFAYVMGMLEYTIQRISSADVPVAASAWHTKCPDDHNSVSTGCFLNLHCGHNNQYSPKERDDLISLIRNACGEHV</sequence>
<keyword evidence="2" id="KW-0472">Membrane</keyword>
<dbReference type="InterPro" id="IPR029058">
    <property type="entry name" value="AB_hydrolase_fold"/>
</dbReference>
<protein>
    <recommendedName>
        <fullName evidence="5">AB hydrolase-1 domain-containing protein</fullName>
    </recommendedName>
</protein>
<feature type="compositionally biased region" description="Polar residues" evidence="1">
    <location>
        <begin position="1"/>
        <end position="28"/>
    </location>
</feature>
<dbReference type="SUPFAM" id="SSF53474">
    <property type="entry name" value="alpha/beta-Hydrolases"/>
    <property type="match status" value="1"/>
</dbReference>
<proteinExistence type="predicted"/>
<feature type="transmembrane region" description="Helical" evidence="2">
    <location>
        <begin position="159"/>
        <end position="181"/>
    </location>
</feature>
<evidence type="ECO:0000313" key="3">
    <source>
        <dbReference type="EMBL" id="KAL3789983.1"/>
    </source>
</evidence>
<dbReference type="EMBL" id="JALLPJ020000512">
    <property type="protein sequence ID" value="KAL3789983.1"/>
    <property type="molecule type" value="Genomic_DNA"/>
</dbReference>
<dbReference type="PANTHER" id="PTHR12277:SF81">
    <property type="entry name" value="PROTEIN ABHD13"/>
    <property type="match status" value="1"/>
</dbReference>
<keyword evidence="2" id="KW-0812">Transmembrane</keyword>
<keyword evidence="4" id="KW-1185">Reference proteome</keyword>
<evidence type="ECO:0000256" key="2">
    <source>
        <dbReference type="SAM" id="Phobius"/>
    </source>
</evidence>
<feature type="region of interest" description="Disordered" evidence="1">
    <location>
        <begin position="1"/>
        <end position="67"/>
    </location>
</feature>
<evidence type="ECO:0000256" key="1">
    <source>
        <dbReference type="SAM" id="MobiDB-lite"/>
    </source>
</evidence>
<keyword evidence="2" id="KW-1133">Transmembrane helix</keyword>
<reference evidence="3 4" key="1">
    <citation type="submission" date="2024-10" db="EMBL/GenBank/DDBJ databases">
        <title>Updated reference genomes for cyclostephanoid diatoms.</title>
        <authorList>
            <person name="Roberts W.R."/>
            <person name="Alverson A.J."/>
        </authorList>
    </citation>
    <scope>NUCLEOTIDE SEQUENCE [LARGE SCALE GENOMIC DNA]</scope>
    <source>
        <strain evidence="3 4">AJA010-31</strain>
    </source>
</reference>
<dbReference type="AlphaFoldDB" id="A0ABD3PP61"/>
<accession>A0ABD3PP61</accession>
<dbReference type="PANTHER" id="PTHR12277">
    <property type="entry name" value="ALPHA/BETA HYDROLASE DOMAIN-CONTAINING PROTEIN"/>
    <property type="match status" value="1"/>
</dbReference>
<feature type="compositionally biased region" description="Polar residues" evidence="1">
    <location>
        <begin position="50"/>
        <end position="67"/>
    </location>
</feature>
<name>A0ABD3PP61_9STRA</name>
<feature type="compositionally biased region" description="Low complexity" evidence="1">
    <location>
        <begin position="29"/>
        <end position="39"/>
    </location>
</feature>
<comment type="caution">
    <text evidence="3">The sequence shown here is derived from an EMBL/GenBank/DDBJ whole genome shotgun (WGS) entry which is preliminary data.</text>
</comment>
<organism evidence="3 4">
    <name type="scientific">Cyclotella atomus</name>
    <dbReference type="NCBI Taxonomy" id="382360"/>
    <lineage>
        <taxon>Eukaryota</taxon>
        <taxon>Sar</taxon>
        <taxon>Stramenopiles</taxon>
        <taxon>Ochrophyta</taxon>
        <taxon>Bacillariophyta</taxon>
        <taxon>Coscinodiscophyceae</taxon>
        <taxon>Thalassiosirophycidae</taxon>
        <taxon>Stephanodiscales</taxon>
        <taxon>Stephanodiscaceae</taxon>
        <taxon>Cyclotella</taxon>
    </lineage>
</organism>
<feature type="transmembrane region" description="Helical" evidence="2">
    <location>
        <begin position="130"/>
        <end position="152"/>
    </location>
</feature>